<dbReference type="Gene3D" id="3.40.50.2300">
    <property type="match status" value="2"/>
</dbReference>
<sequence>MRFRILGMVLTIALVMVFLLSSSVFAAGEKIVIGVLTSTFSDKWLSYLHDAMRQKAEELGVELVMTDGRDDVATQLANLENLIARRVDAIVACMVDVTAAQPFVQRCREAGIPLVGVNRPFEGCDVYIGGDSLQSGVVQMEEVARMLNYRGKIGILMGVLGHEAQIKRTQGNEMVVAKYPDMEIVVKDTGNWDRAKGMEIAENWIQSGIELDAIVSNNDEMAIGAIRALEAAGKLDKVIVAGIDATPDALKYVKEGKLKVTVFQDPFKQGGGAVEAAVKLVRGEPVESKLIPYELVTAKNVDQYIKLWADAGWTIE</sequence>
<reference evidence="5 6" key="1">
    <citation type="submission" date="2023-03" db="EMBL/GenBank/DDBJ databases">
        <title>Novel Species.</title>
        <authorList>
            <person name="Ma S."/>
        </authorList>
    </citation>
    <scope>NUCLEOTIDE SEQUENCE [LARGE SCALE GENOMIC DNA]</scope>
    <source>
        <strain evidence="5 6">B11</strain>
    </source>
</reference>
<evidence type="ECO:0000256" key="1">
    <source>
        <dbReference type="ARBA" id="ARBA00004196"/>
    </source>
</evidence>
<proteinExistence type="inferred from homology"/>
<dbReference type="InterPro" id="IPR025997">
    <property type="entry name" value="SBP_2_dom"/>
</dbReference>
<dbReference type="Proteomes" id="UP001461341">
    <property type="component" value="Chromosome"/>
</dbReference>
<gene>
    <name evidence="5" type="ORF">QBE54_02345</name>
</gene>
<accession>A0ABZ2YFR0</accession>
<evidence type="ECO:0000313" key="5">
    <source>
        <dbReference type="EMBL" id="WZL76593.1"/>
    </source>
</evidence>
<evidence type="ECO:0000256" key="3">
    <source>
        <dbReference type="ARBA" id="ARBA00022729"/>
    </source>
</evidence>
<dbReference type="PANTHER" id="PTHR46847:SF1">
    <property type="entry name" value="D-ALLOSE-BINDING PERIPLASMIC PROTEIN-RELATED"/>
    <property type="match status" value="1"/>
</dbReference>
<evidence type="ECO:0000259" key="4">
    <source>
        <dbReference type="Pfam" id="PF13407"/>
    </source>
</evidence>
<organism evidence="5 6">
    <name type="scientific">Thermatribacter velox</name>
    <dbReference type="NCBI Taxonomy" id="3039681"/>
    <lineage>
        <taxon>Bacteria</taxon>
        <taxon>Pseudomonadati</taxon>
        <taxon>Atribacterota</taxon>
        <taxon>Atribacteria</taxon>
        <taxon>Atribacterales</taxon>
        <taxon>Thermatribacteraceae</taxon>
        <taxon>Thermatribacter</taxon>
    </lineage>
</organism>
<dbReference type="EMBL" id="CP121689">
    <property type="protein sequence ID" value="WZL76593.1"/>
    <property type="molecule type" value="Genomic_DNA"/>
</dbReference>
<dbReference type="SUPFAM" id="SSF53822">
    <property type="entry name" value="Periplasmic binding protein-like I"/>
    <property type="match status" value="1"/>
</dbReference>
<keyword evidence="6" id="KW-1185">Reference proteome</keyword>
<feature type="domain" description="Periplasmic binding protein" evidence="4">
    <location>
        <begin position="33"/>
        <end position="284"/>
    </location>
</feature>
<evidence type="ECO:0000256" key="2">
    <source>
        <dbReference type="ARBA" id="ARBA00007639"/>
    </source>
</evidence>
<comment type="similarity">
    <text evidence="2">Belongs to the bacterial solute-binding protein 2 family.</text>
</comment>
<protein>
    <submittedName>
        <fullName evidence="5">Sugar ABC transporter substrate-binding protein</fullName>
    </submittedName>
</protein>
<keyword evidence="3" id="KW-0732">Signal</keyword>
<dbReference type="PANTHER" id="PTHR46847">
    <property type="entry name" value="D-ALLOSE-BINDING PERIPLASMIC PROTEIN-RELATED"/>
    <property type="match status" value="1"/>
</dbReference>
<dbReference type="Pfam" id="PF13407">
    <property type="entry name" value="Peripla_BP_4"/>
    <property type="match status" value="1"/>
</dbReference>
<name>A0ABZ2YFR0_9BACT</name>
<comment type="subcellular location">
    <subcellularLocation>
        <location evidence="1">Cell envelope</location>
    </subcellularLocation>
</comment>
<evidence type="ECO:0000313" key="6">
    <source>
        <dbReference type="Proteomes" id="UP001461341"/>
    </source>
</evidence>
<dbReference type="RefSeq" id="WP_369018757.1">
    <property type="nucleotide sequence ID" value="NZ_CP121689.1"/>
</dbReference>
<dbReference type="CDD" id="cd06301">
    <property type="entry name" value="PBP1_rhizopine_binding-like"/>
    <property type="match status" value="1"/>
</dbReference>
<dbReference type="InterPro" id="IPR028082">
    <property type="entry name" value="Peripla_BP_I"/>
</dbReference>